<dbReference type="AlphaFoldDB" id="A0A4Y4CV03"/>
<accession>A0A4Y4CV03</accession>
<evidence type="ECO:0000259" key="1">
    <source>
        <dbReference type="Pfam" id="PF16363"/>
    </source>
</evidence>
<dbReference type="Gene3D" id="3.90.25.10">
    <property type="entry name" value="UDP-galactose 4-epimerase, domain 1"/>
    <property type="match status" value="1"/>
</dbReference>
<dbReference type="Proteomes" id="UP000318422">
    <property type="component" value="Unassembled WGS sequence"/>
</dbReference>
<gene>
    <name evidence="2" type="primary">rfbG</name>
    <name evidence="2" type="ORF">ZRA01_20050</name>
</gene>
<keyword evidence="3" id="KW-1185">Reference proteome</keyword>
<dbReference type="Gene3D" id="3.40.50.720">
    <property type="entry name" value="NAD(P)-binding Rossmann-like Domain"/>
    <property type="match status" value="1"/>
</dbReference>
<organism evidence="2 3">
    <name type="scientific">Zoogloea ramigera</name>
    <dbReference type="NCBI Taxonomy" id="350"/>
    <lineage>
        <taxon>Bacteria</taxon>
        <taxon>Pseudomonadati</taxon>
        <taxon>Pseudomonadota</taxon>
        <taxon>Betaproteobacteria</taxon>
        <taxon>Rhodocyclales</taxon>
        <taxon>Zoogloeaceae</taxon>
        <taxon>Zoogloea</taxon>
    </lineage>
</organism>
<dbReference type="SUPFAM" id="SSF51735">
    <property type="entry name" value="NAD(P)-binding Rossmann-fold domains"/>
    <property type="match status" value="1"/>
</dbReference>
<dbReference type="InterPro" id="IPR013445">
    <property type="entry name" value="CDP_4_6_deHydtase"/>
</dbReference>
<reference evidence="2 3" key="1">
    <citation type="submission" date="2019-06" db="EMBL/GenBank/DDBJ databases">
        <title>Whole genome shotgun sequence of Zoogloea ramigera NBRC 15342.</title>
        <authorList>
            <person name="Hosoyama A."/>
            <person name="Uohara A."/>
            <person name="Ohji S."/>
            <person name="Ichikawa N."/>
        </authorList>
    </citation>
    <scope>NUCLEOTIDE SEQUENCE [LARGE SCALE GENOMIC DNA]</scope>
    <source>
        <strain evidence="2 3">NBRC 15342</strain>
    </source>
</reference>
<dbReference type="InterPro" id="IPR016040">
    <property type="entry name" value="NAD(P)-bd_dom"/>
</dbReference>
<dbReference type="CDD" id="cd05252">
    <property type="entry name" value="CDP_GD_SDR_e"/>
    <property type="match status" value="1"/>
</dbReference>
<sequence>MEKLVTPAFWRGRRVFVTGHTGFKGGWLSLWLQHLGAEVFGYALPPSTVPSLFDEAGVADGMHSVLGDIRDPARLAEALASARPEVVLHLAAQPLVPLSYAEPAATFATNVMGTVNLLEAVRDTPGVRAVVVVSSDKCYENHEWVWGYRETDALGGHDPYSASKGCTELVAASYRHAFLAGQGVALATARAGNVIGGGDWTATRLVPDVLAAFAAGEPVLLRNPGAIRPWQHVLEPLAGYLALAQRLATEIDTPSASWADAWNFGPDARDARSVAWVVERLARGWGPDARWSASTDAHPHEAHTLKLDCSKAHSRLGWHPRWDAETAIARTLAWHQAWRGGADMRRYTLDEITAFARQP</sequence>
<dbReference type="Pfam" id="PF16363">
    <property type="entry name" value="GDP_Man_Dehyd"/>
    <property type="match status" value="1"/>
</dbReference>
<dbReference type="InterPro" id="IPR036291">
    <property type="entry name" value="NAD(P)-bd_dom_sf"/>
</dbReference>
<dbReference type="PANTHER" id="PTHR43000">
    <property type="entry name" value="DTDP-D-GLUCOSE 4,6-DEHYDRATASE-RELATED"/>
    <property type="match status" value="1"/>
</dbReference>
<name>A0A4Y4CV03_ZOORA</name>
<dbReference type="RefSeq" id="WP_141351761.1">
    <property type="nucleotide sequence ID" value="NZ_BJNV01000030.1"/>
</dbReference>
<evidence type="ECO:0000313" key="2">
    <source>
        <dbReference type="EMBL" id="GEC95932.1"/>
    </source>
</evidence>
<evidence type="ECO:0000313" key="3">
    <source>
        <dbReference type="Proteomes" id="UP000318422"/>
    </source>
</evidence>
<protein>
    <submittedName>
        <fullName evidence="2">CDP-glucose 4,6-dehydratase</fullName>
    </submittedName>
</protein>
<feature type="domain" description="NAD(P)-binding" evidence="1">
    <location>
        <begin position="16"/>
        <end position="330"/>
    </location>
</feature>
<dbReference type="OrthoDB" id="9779041at2"/>
<dbReference type="EMBL" id="BJNV01000030">
    <property type="protein sequence ID" value="GEC95932.1"/>
    <property type="molecule type" value="Genomic_DNA"/>
</dbReference>
<proteinExistence type="predicted"/>
<comment type="caution">
    <text evidence="2">The sequence shown here is derived from an EMBL/GenBank/DDBJ whole genome shotgun (WGS) entry which is preliminary data.</text>
</comment>
<dbReference type="NCBIfam" id="TIGR02622">
    <property type="entry name" value="CDP_4_6_dhtase"/>
    <property type="match status" value="1"/>
</dbReference>